<organism evidence="2 3">
    <name type="scientific">Pseudogracilibacillus auburnensis</name>
    <dbReference type="NCBI Taxonomy" id="1494959"/>
    <lineage>
        <taxon>Bacteria</taxon>
        <taxon>Bacillati</taxon>
        <taxon>Bacillota</taxon>
        <taxon>Bacilli</taxon>
        <taxon>Bacillales</taxon>
        <taxon>Bacillaceae</taxon>
        <taxon>Pseudogracilibacillus</taxon>
    </lineage>
</organism>
<proteinExistence type="predicted"/>
<keyword evidence="3" id="KW-1185">Reference proteome</keyword>
<evidence type="ECO:0000313" key="2">
    <source>
        <dbReference type="EMBL" id="PXW85290.1"/>
    </source>
</evidence>
<evidence type="ECO:0000313" key="3">
    <source>
        <dbReference type="Proteomes" id="UP000247978"/>
    </source>
</evidence>
<dbReference type="EMBL" id="QJJQ01000011">
    <property type="protein sequence ID" value="PXW85290.1"/>
    <property type="molecule type" value="Genomic_DNA"/>
</dbReference>
<gene>
    <name evidence="2" type="ORF">DFR56_11158</name>
</gene>
<comment type="caution">
    <text evidence="2">The sequence shown here is derived from an EMBL/GenBank/DDBJ whole genome shotgun (WGS) entry which is preliminary data.</text>
</comment>
<feature type="region of interest" description="Disordered" evidence="1">
    <location>
        <begin position="28"/>
        <end position="53"/>
    </location>
</feature>
<protein>
    <submittedName>
        <fullName evidence="2">Uncharacterized protein</fullName>
    </submittedName>
</protein>
<dbReference type="Proteomes" id="UP000247978">
    <property type="component" value="Unassembled WGS sequence"/>
</dbReference>
<dbReference type="AlphaFoldDB" id="A0A2V3VUE2"/>
<name>A0A2V3VUE2_9BACI</name>
<evidence type="ECO:0000256" key="1">
    <source>
        <dbReference type="SAM" id="MobiDB-lite"/>
    </source>
</evidence>
<reference evidence="2 3" key="1">
    <citation type="submission" date="2018-05" db="EMBL/GenBank/DDBJ databases">
        <title>Genomic Encyclopedia of Type Strains, Phase IV (KMG-IV): sequencing the most valuable type-strain genomes for metagenomic binning, comparative biology and taxonomic classification.</title>
        <authorList>
            <person name="Goeker M."/>
        </authorList>
    </citation>
    <scope>NUCLEOTIDE SEQUENCE [LARGE SCALE GENOMIC DNA]</scope>
    <source>
        <strain evidence="2 3">DSM 28556</strain>
    </source>
</reference>
<dbReference type="RefSeq" id="WP_158525662.1">
    <property type="nucleotide sequence ID" value="NZ_JBHUHB010000001.1"/>
</dbReference>
<accession>A0A2V3VUE2</accession>
<sequence length="53" mass="6535">MNTERGRKQYANPWSIIVYFFDRRPESPYNRKDAPYNHEESPYNRQDEPYNHG</sequence>